<dbReference type="AlphaFoldDB" id="A0A4Z2GY65"/>
<evidence type="ECO:0000313" key="1">
    <source>
        <dbReference type="EMBL" id="TNN57713.1"/>
    </source>
</evidence>
<dbReference type="EMBL" id="SRLO01000398">
    <property type="protein sequence ID" value="TNN57713.1"/>
    <property type="molecule type" value="Genomic_DNA"/>
</dbReference>
<reference evidence="1 2" key="1">
    <citation type="submission" date="2019-03" db="EMBL/GenBank/DDBJ databases">
        <title>First draft genome of Liparis tanakae, snailfish: a comprehensive survey of snailfish specific genes.</title>
        <authorList>
            <person name="Kim W."/>
            <person name="Song I."/>
            <person name="Jeong J.-H."/>
            <person name="Kim D."/>
            <person name="Kim S."/>
            <person name="Ryu S."/>
            <person name="Song J.Y."/>
            <person name="Lee S.K."/>
        </authorList>
    </citation>
    <scope>NUCLEOTIDE SEQUENCE [LARGE SCALE GENOMIC DNA]</scope>
    <source>
        <tissue evidence="1">Muscle</tissue>
    </source>
</reference>
<comment type="caution">
    <text evidence="1">The sequence shown here is derived from an EMBL/GenBank/DDBJ whole genome shotgun (WGS) entry which is preliminary data.</text>
</comment>
<accession>A0A4Z2GY65</accession>
<dbReference type="Proteomes" id="UP000314294">
    <property type="component" value="Unassembled WGS sequence"/>
</dbReference>
<proteinExistence type="predicted"/>
<name>A0A4Z2GY65_9TELE</name>
<sequence>MARAGQVRRESVETEMYKSEDKTFVYTKKKGYDVARNPSLNKVSVEAKLREFSANFSERESCCLQVPSEIVVTATTTLDVMACNSSA</sequence>
<keyword evidence="2" id="KW-1185">Reference proteome</keyword>
<gene>
    <name evidence="1" type="ORF">EYF80_032081</name>
</gene>
<organism evidence="1 2">
    <name type="scientific">Liparis tanakae</name>
    <name type="common">Tanaka's snailfish</name>
    <dbReference type="NCBI Taxonomy" id="230148"/>
    <lineage>
        <taxon>Eukaryota</taxon>
        <taxon>Metazoa</taxon>
        <taxon>Chordata</taxon>
        <taxon>Craniata</taxon>
        <taxon>Vertebrata</taxon>
        <taxon>Euteleostomi</taxon>
        <taxon>Actinopterygii</taxon>
        <taxon>Neopterygii</taxon>
        <taxon>Teleostei</taxon>
        <taxon>Neoteleostei</taxon>
        <taxon>Acanthomorphata</taxon>
        <taxon>Eupercaria</taxon>
        <taxon>Perciformes</taxon>
        <taxon>Cottioidei</taxon>
        <taxon>Cottales</taxon>
        <taxon>Liparidae</taxon>
        <taxon>Liparis</taxon>
    </lineage>
</organism>
<evidence type="ECO:0000313" key="2">
    <source>
        <dbReference type="Proteomes" id="UP000314294"/>
    </source>
</evidence>
<protein>
    <submittedName>
        <fullName evidence="1">Uncharacterized protein</fullName>
    </submittedName>
</protein>